<name>A0ABX0IWH5_9FLAO</name>
<feature type="transmembrane region" description="Helical" evidence="1">
    <location>
        <begin position="156"/>
        <end position="179"/>
    </location>
</feature>
<evidence type="ECO:0000313" key="3">
    <source>
        <dbReference type="Proteomes" id="UP000817854"/>
    </source>
</evidence>
<dbReference type="RefSeq" id="WP_140964063.1">
    <property type="nucleotide sequence ID" value="NZ_VEVQ02000015.1"/>
</dbReference>
<gene>
    <name evidence="2" type="ORF">FIA58_017865</name>
</gene>
<protein>
    <recommendedName>
        <fullName evidence="4">Glycerophosphoryl diester phosphodiesterase membrane domain-containing protein</fullName>
    </recommendedName>
</protein>
<feature type="transmembrane region" description="Helical" evidence="1">
    <location>
        <begin position="31"/>
        <end position="58"/>
    </location>
</feature>
<evidence type="ECO:0000313" key="2">
    <source>
        <dbReference type="EMBL" id="NHN27550.1"/>
    </source>
</evidence>
<reference evidence="2 3" key="2">
    <citation type="submission" date="2019-05" db="EMBL/GenBank/DDBJ databases">
        <authorList>
            <person name="Lianzixin W."/>
        </authorList>
    </citation>
    <scope>NUCLEOTIDE SEQUENCE [LARGE SCALE GENOMIC DNA]</scope>
    <source>
        <strain evidence="2 3">EC11</strain>
    </source>
</reference>
<comment type="caution">
    <text evidence="2">The sequence shown here is derived from an EMBL/GenBank/DDBJ whole genome shotgun (WGS) entry which is preliminary data.</text>
</comment>
<evidence type="ECO:0008006" key="4">
    <source>
        <dbReference type="Google" id="ProtNLM"/>
    </source>
</evidence>
<accession>A0ABX0IWH5</accession>
<evidence type="ECO:0000256" key="1">
    <source>
        <dbReference type="SAM" id="Phobius"/>
    </source>
</evidence>
<proteinExistence type="predicted"/>
<feature type="transmembrane region" description="Helical" evidence="1">
    <location>
        <begin position="79"/>
        <end position="97"/>
    </location>
</feature>
<reference evidence="3" key="1">
    <citation type="submission" date="2019-05" db="EMBL/GenBank/DDBJ databases">
        <title>Flavobacterium profundi sp. nov., isolated from a deep-sea seamount.</title>
        <authorList>
            <person name="Zhang D.-C."/>
        </authorList>
    </citation>
    <scope>NUCLEOTIDE SEQUENCE [LARGE SCALE GENOMIC DNA]</scope>
    <source>
        <strain evidence="3">EC11</strain>
    </source>
</reference>
<keyword evidence="1" id="KW-0812">Transmembrane</keyword>
<reference evidence="2 3" key="3">
    <citation type="submission" date="2020-02" db="EMBL/GenBank/DDBJ databases">
        <title>Flavobacterium profundi sp. nov., isolated from a deep-sea seamount.</title>
        <authorList>
            <person name="Zhang D.-C."/>
        </authorList>
    </citation>
    <scope>NUCLEOTIDE SEQUENCE [LARGE SCALE GENOMIC DNA]</scope>
    <source>
        <strain evidence="2 3">EC11</strain>
    </source>
</reference>
<keyword evidence="3" id="KW-1185">Reference proteome</keyword>
<organism evidence="2 3">
    <name type="scientific">Flavobacterium jejuense</name>
    <dbReference type="NCBI Taxonomy" id="1544455"/>
    <lineage>
        <taxon>Bacteria</taxon>
        <taxon>Pseudomonadati</taxon>
        <taxon>Bacteroidota</taxon>
        <taxon>Flavobacteriia</taxon>
        <taxon>Flavobacteriales</taxon>
        <taxon>Flavobacteriaceae</taxon>
        <taxon>Flavobacterium</taxon>
    </lineage>
</organism>
<keyword evidence="1" id="KW-0472">Membrane</keyword>
<feature type="transmembrane region" description="Helical" evidence="1">
    <location>
        <begin position="199"/>
        <end position="225"/>
    </location>
</feature>
<dbReference type="EMBL" id="VEVQ02000015">
    <property type="protein sequence ID" value="NHN27550.1"/>
    <property type="molecule type" value="Genomic_DNA"/>
</dbReference>
<dbReference type="Proteomes" id="UP000817854">
    <property type="component" value="Unassembled WGS sequence"/>
</dbReference>
<keyword evidence="1" id="KW-1133">Transmembrane helix</keyword>
<feature type="transmembrane region" description="Helical" evidence="1">
    <location>
        <begin position="131"/>
        <end position="149"/>
    </location>
</feature>
<sequence>MEFKIKEKIEKGYPLDLGKLIEDCFEIFKKIFLIAGLGYLLVGIVFGLLYFFLLMAVFGISNISNWVVEMQNIQTGTTYIIFTFLLTIILTALYAPINAGFLKLCLLAKKNQELNLGVLFDYYKGKHVKDIIIGSIIVSLTTVVFNTLFQMINFSIFGFLVQIVITVFTVLFLPLVIFANQNYSDALKNSVSLVAKNPFYIALALLIAFIGIFVGLIAICLGVIFTAPVYLAMNFSIYDNVVGFEERSVIDEIGQIEE</sequence>